<keyword evidence="1" id="KW-0732">Signal</keyword>
<reference evidence="5 6" key="1">
    <citation type="submission" date="2019-09" db="EMBL/GenBank/DDBJ databases">
        <title>A chromosome-level genome assembly of the Chinese tupelo Nyssa sinensis.</title>
        <authorList>
            <person name="Yang X."/>
            <person name="Kang M."/>
            <person name="Yang Y."/>
            <person name="Xiong H."/>
            <person name="Wang M."/>
            <person name="Zhang Z."/>
            <person name="Wang Z."/>
            <person name="Wu H."/>
            <person name="Ma T."/>
            <person name="Liu J."/>
            <person name="Xi Z."/>
        </authorList>
    </citation>
    <scope>NUCLEOTIDE SEQUENCE [LARGE SCALE GENOMIC DNA]</scope>
    <source>
        <strain evidence="5">J267</strain>
        <tissue evidence="5">Leaf</tissue>
    </source>
</reference>
<dbReference type="InterPro" id="IPR051343">
    <property type="entry name" value="G-type_lectin_kinases/EP1-like"/>
</dbReference>
<keyword evidence="3" id="KW-0812">Transmembrane</keyword>
<dbReference type="SUPFAM" id="SSF51110">
    <property type="entry name" value="alpha-D-mannose-specific plant lectins"/>
    <property type="match status" value="2"/>
</dbReference>
<gene>
    <name evidence="5" type="ORF">F0562_000321</name>
</gene>
<dbReference type="EMBL" id="CM018031">
    <property type="protein sequence ID" value="KAA8548637.1"/>
    <property type="molecule type" value="Genomic_DNA"/>
</dbReference>
<dbReference type="Pfam" id="PF01453">
    <property type="entry name" value="B_lectin"/>
    <property type="match status" value="1"/>
</dbReference>
<evidence type="ECO:0000313" key="6">
    <source>
        <dbReference type="Proteomes" id="UP000325577"/>
    </source>
</evidence>
<dbReference type="Proteomes" id="UP000325577">
    <property type="component" value="Linkage Group LG0"/>
</dbReference>
<evidence type="ECO:0000313" key="5">
    <source>
        <dbReference type="EMBL" id="KAA8548637.1"/>
    </source>
</evidence>
<dbReference type="PANTHER" id="PTHR47976:SF64">
    <property type="entry name" value="RECEPTOR-LIKE SERINE_THREONINE-PROTEIN KINASE"/>
    <property type="match status" value="1"/>
</dbReference>
<accession>A0A5J5C3Y6</accession>
<evidence type="ECO:0000256" key="2">
    <source>
        <dbReference type="ARBA" id="ARBA00023180"/>
    </source>
</evidence>
<organism evidence="5 6">
    <name type="scientific">Nyssa sinensis</name>
    <dbReference type="NCBI Taxonomy" id="561372"/>
    <lineage>
        <taxon>Eukaryota</taxon>
        <taxon>Viridiplantae</taxon>
        <taxon>Streptophyta</taxon>
        <taxon>Embryophyta</taxon>
        <taxon>Tracheophyta</taxon>
        <taxon>Spermatophyta</taxon>
        <taxon>Magnoliopsida</taxon>
        <taxon>eudicotyledons</taxon>
        <taxon>Gunneridae</taxon>
        <taxon>Pentapetalae</taxon>
        <taxon>asterids</taxon>
        <taxon>Cornales</taxon>
        <taxon>Nyssaceae</taxon>
        <taxon>Nyssa</taxon>
    </lineage>
</organism>
<keyword evidence="3" id="KW-1133">Transmembrane helix</keyword>
<protein>
    <recommendedName>
        <fullName evidence="4">Bulb-type lectin domain-containing protein</fullName>
    </recommendedName>
</protein>
<sequence length="328" mass="36133">MQNDGNFVLRDPNSRVIWQSFDSPTDTILPGQVLVAGRKLSSNAIGTVNFSTGNFMLQMQYDGNLVLSAYHFSDPGYWYTATVGNNNVSLVFNQTSAFMYLVNGTGDHIYSLTTNATNPVGDYYHRATIEDNGNFQQYVFRKSNGQQLEKVNCKCLQGYLPLDPNNPPKGCRPEIVLNYCADPSMRNFTVEVIDDADFPFQGFADLSRVTNVDEEGCKKALMDDCYTMAASLVASTCNKKRMPLLNARKSASTKGIKALIKVPLKTSNPSFLDGHQKKNSNTRTHLKVGLLASGTIAFLLGASSCLLSSCCSKIDKKKALSKRNGHRN</sequence>
<feature type="domain" description="Bulb-type lectin" evidence="4">
    <location>
        <begin position="2"/>
        <end position="38"/>
    </location>
</feature>
<proteinExistence type="predicted"/>
<dbReference type="InterPro" id="IPR036426">
    <property type="entry name" value="Bulb-type_lectin_dom_sf"/>
</dbReference>
<dbReference type="OrthoDB" id="1731020at2759"/>
<keyword evidence="3" id="KW-0472">Membrane</keyword>
<evidence type="ECO:0000256" key="1">
    <source>
        <dbReference type="ARBA" id="ARBA00022729"/>
    </source>
</evidence>
<dbReference type="Gene3D" id="2.90.10.30">
    <property type="match status" value="1"/>
</dbReference>
<feature type="transmembrane region" description="Helical" evidence="3">
    <location>
        <begin position="288"/>
        <end position="308"/>
    </location>
</feature>
<dbReference type="PANTHER" id="PTHR47976">
    <property type="entry name" value="G-TYPE LECTIN S-RECEPTOR-LIKE SERINE/THREONINE-PROTEIN KINASE SD2-5"/>
    <property type="match status" value="1"/>
</dbReference>
<keyword evidence="2" id="KW-0325">Glycoprotein</keyword>
<evidence type="ECO:0000259" key="4">
    <source>
        <dbReference type="Pfam" id="PF01453"/>
    </source>
</evidence>
<dbReference type="AlphaFoldDB" id="A0A5J5C3Y6"/>
<keyword evidence="6" id="KW-1185">Reference proteome</keyword>
<evidence type="ECO:0000256" key="3">
    <source>
        <dbReference type="SAM" id="Phobius"/>
    </source>
</evidence>
<name>A0A5J5C3Y6_9ASTE</name>
<dbReference type="InterPro" id="IPR001480">
    <property type="entry name" value="Bulb-type_lectin_dom"/>
</dbReference>